<evidence type="ECO:0000313" key="5">
    <source>
        <dbReference type="EMBL" id="MXO63872.1"/>
    </source>
</evidence>
<evidence type="ECO:0000259" key="4">
    <source>
        <dbReference type="Pfam" id="PF13426"/>
    </source>
</evidence>
<evidence type="ECO:0000256" key="2">
    <source>
        <dbReference type="ARBA" id="ARBA00022643"/>
    </source>
</evidence>
<feature type="domain" description="PAS" evidence="4">
    <location>
        <begin position="31"/>
        <end position="119"/>
    </location>
</feature>
<dbReference type="Pfam" id="PF13426">
    <property type="entry name" value="PAS_9"/>
    <property type="match status" value="1"/>
</dbReference>
<proteinExistence type="predicted"/>
<sequence length="180" mass="19669">MKAHFDGNDFPDGLKSLFESSRVSLSIADYTAPDCPLVGVNDMFCEMSGYEAGDALGRNCRFLQPEGGAGPVRQRMREYLAEDGPGNAKFVVPNVRRDGSQFLNLLYMAKLTRDGKVRLVLGSQFAIDENTGERAGVYDLALQSDLRQLNLLTADDNWALLGSYDALASSHSIIAQAKLD</sequence>
<keyword evidence="6" id="KW-1185">Reference proteome</keyword>
<dbReference type="RefSeq" id="WP_160676949.1">
    <property type="nucleotide sequence ID" value="NZ_WTYN01000004.1"/>
</dbReference>
<dbReference type="NCBIfam" id="TIGR00229">
    <property type="entry name" value="sensory_box"/>
    <property type="match status" value="1"/>
</dbReference>
<protein>
    <submittedName>
        <fullName evidence="5">PAS domain-containing protein</fullName>
    </submittedName>
</protein>
<evidence type="ECO:0000256" key="1">
    <source>
        <dbReference type="ARBA" id="ARBA00022630"/>
    </source>
</evidence>
<keyword evidence="1" id="KW-0285">Flavoprotein</keyword>
<dbReference type="SUPFAM" id="SSF55785">
    <property type="entry name" value="PYP-like sensor domain (PAS domain)"/>
    <property type="match status" value="1"/>
</dbReference>
<dbReference type="InterPro" id="IPR035965">
    <property type="entry name" value="PAS-like_dom_sf"/>
</dbReference>
<gene>
    <name evidence="5" type="ORF">GRI48_12730</name>
</gene>
<dbReference type="EMBL" id="WTYN01000004">
    <property type="protein sequence ID" value="MXO63872.1"/>
    <property type="molecule type" value="Genomic_DNA"/>
</dbReference>
<name>A0A844YJ21_9SPHN</name>
<dbReference type="AlphaFoldDB" id="A0A844YJ21"/>
<dbReference type="CDD" id="cd00130">
    <property type="entry name" value="PAS"/>
    <property type="match status" value="1"/>
</dbReference>
<reference evidence="5 6" key="1">
    <citation type="submission" date="2019-12" db="EMBL/GenBank/DDBJ databases">
        <title>Genomic-based taxomic classification of the family Erythrobacteraceae.</title>
        <authorList>
            <person name="Xu L."/>
        </authorList>
    </citation>
    <scope>NUCLEOTIDE SEQUENCE [LARGE SCALE GENOMIC DNA]</scope>
    <source>
        <strain evidence="5 6">MCCC 1A09965</strain>
    </source>
</reference>
<accession>A0A844YJ21</accession>
<keyword evidence="3" id="KW-0157">Chromophore</keyword>
<dbReference type="Gene3D" id="3.30.450.20">
    <property type="entry name" value="PAS domain"/>
    <property type="match status" value="1"/>
</dbReference>
<dbReference type="OrthoDB" id="7991996at2"/>
<dbReference type="Proteomes" id="UP000445582">
    <property type="component" value="Unassembled WGS sequence"/>
</dbReference>
<evidence type="ECO:0000313" key="6">
    <source>
        <dbReference type="Proteomes" id="UP000445582"/>
    </source>
</evidence>
<organism evidence="5 6">
    <name type="scientific">Qipengyuania oceanensis</name>
    <dbReference type="NCBI Taxonomy" id="1463597"/>
    <lineage>
        <taxon>Bacteria</taxon>
        <taxon>Pseudomonadati</taxon>
        <taxon>Pseudomonadota</taxon>
        <taxon>Alphaproteobacteria</taxon>
        <taxon>Sphingomonadales</taxon>
        <taxon>Erythrobacteraceae</taxon>
        <taxon>Qipengyuania</taxon>
    </lineage>
</organism>
<dbReference type="InterPro" id="IPR000014">
    <property type="entry name" value="PAS"/>
</dbReference>
<evidence type="ECO:0000256" key="3">
    <source>
        <dbReference type="ARBA" id="ARBA00022991"/>
    </source>
</evidence>
<comment type="caution">
    <text evidence="5">The sequence shown here is derived from an EMBL/GenBank/DDBJ whole genome shotgun (WGS) entry which is preliminary data.</text>
</comment>
<keyword evidence="2" id="KW-0288">FMN</keyword>
<dbReference type="PANTHER" id="PTHR47429:SF2">
    <property type="entry name" value="PROTEIN TWIN LOV 1"/>
    <property type="match status" value="1"/>
</dbReference>
<dbReference type="PANTHER" id="PTHR47429">
    <property type="entry name" value="PROTEIN TWIN LOV 1"/>
    <property type="match status" value="1"/>
</dbReference>